<dbReference type="EMBL" id="CP002009">
    <property type="protein sequence ID" value="ADG13844.1"/>
    <property type="molecule type" value="Genomic_DNA"/>
</dbReference>
<evidence type="ECO:0008006" key="4">
    <source>
        <dbReference type="Google" id="ProtNLM"/>
    </source>
</evidence>
<sequence>MIKEILTDSFEYVRSNFKELSLGSILYGIFGAMIGALNGYLSFKVSSYFFNINSTVIIIFAILIMVAIIVSLIVAGYFVRIMKSSVENSDKAPDWDNFLDLIIKGFLFSIGSFIVALIFMIVPIILFIIGALIIKGFGIVFIGVGIVLLIISLILLALYQPLAQVNFSVKGFFGFFEFGKIFKMVFNLNYIILWLLLILIGVGIGIIITIIALAIHLPAFFVDNLNVYIFLNTLSSFIQYFISFYLSVFILRAYSLYYRNYL</sequence>
<dbReference type="AlphaFoldDB" id="D5VTE1"/>
<dbReference type="InterPro" id="IPR025098">
    <property type="entry name" value="DUF4013"/>
</dbReference>
<protein>
    <recommendedName>
        <fullName evidence="4">Glycerophosphoryl diester phosphodiesterase membrane domain-containing protein</fullName>
    </recommendedName>
</protein>
<evidence type="ECO:0000256" key="1">
    <source>
        <dbReference type="SAM" id="Phobius"/>
    </source>
</evidence>
<evidence type="ECO:0000313" key="3">
    <source>
        <dbReference type="Proteomes" id="UP000002061"/>
    </source>
</evidence>
<feature type="transmembrane region" description="Helical" evidence="1">
    <location>
        <begin position="20"/>
        <end position="43"/>
    </location>
</feature>
<reference evidence="2" key="1">
    <citation type="submission" date="2010-04" db="EMBL/GenBank/DDBJ databases">
        <title>Complete sequence of Methanocaldococcus infernus ME.</title>
        <authorList>
            <consortium name="US DOE Joint Genome Institute"/>
            <person name="Lucas S."/>
            <person name="Copeland A."/>
            <person name="Lapidus A."/>
            <person name="Cheng J.-F."/>
            <person name="Bruce D."/>
            <person name="Goodwin L."/>
            <person name="Pitluck S."/>
            <person name="Munk A.C."/>
            <person name="Detter J.C."/>
            <person name="Han C."/>
            <person name="Tapia R."/>
            <person name="Land M."/>
            <person name="Hauser L."/>
            <person name="Kyrpides N."/>
            <person name="Mikhailova N."/>
            <person name="Sieprawska-Lupa M."/>
            <person name="Whitman W.B."/>
            <person name="Woyke T."/>
        </authorList>
    </citation>
    <scope>NUCLEOTIDE SEQUENCE [LARGE SCALE GENOMIC DNA]</scope>
    <source>
        <strain evidence="2">ME</strain>
    </source>
</reference>
<dbReference type="KEGG" id="mif:Metin_1191"/>
<keyword evidence="1" id="KW-0812">Transmembrane</keyword>
<feature type="transmembrane region" description="Helical" evidence="1">
    <location>
        <begin position="106"/>
        <end position="133"/>
    </location>
</feature>
<organism evidence="2 3">
    <name type="scientific">Methanocaldococcus infernus (strain DSM 11812 / JCM 15783 / ME)</name>
    <dbReference type="NCBI Taxonomy" id="573063"/>
    <lineage>
        <taxon>Archaea</taxon>
        <taxon>Methanobacteriati</taxon>
        <taxon>Methanobacteriota</taxon>
        <taxon>Methanomada group</taxon>
        <taxon>Methanococci</taxon>
        <taxon>Methanococcales</taxon>
        <taxon>Methanocaldococcaceae</taxon>
        <taxon>Methanocaldococcus</taxon>
    </lineage>
</organism>
<dbReference type="GeneID" id="9132210"/>
<feature type="transmembrane region" description="Helical" evidence="1">
    <location>
        <begin position="139"/>
        <end position="159"/>
    </location>
</feature>
<evidence type="ECO:0000313" key="2">
    <source>
        <dbReference type="EMBL" id="ADG13844.1"/>
    </source>
</evidence>
<dbReference type="OrthoDB" id="60637at2157"/>
<keyword evidence="1" id="KW-0472">Membrane</keyword>
<gene>
    <name evidence="2" type="ordered locus">Metin_1191</name>
</gene>
<proteinExistence type="predicted"/>
<dbReference type="HOGENOM" id="CLU_083802_0_0_2"/>
<dbReference type="eggNOG" id="arCOG02880">
    <property type="taxonomic scope" value="Archaea"/>
</dbReference>
<dbReference type="Proteomes" id="UP000002061">
    <property type="component" value="Chromosome"/>
</dbReference>
<accession>D5VTE1</accession>
<feature type="transmembrane region" description="Helical" evidence="1">
    <location>
        <begin position="237"/>
        <end position="257"/>
    </location>
</feature>
<dbReference type="STRING" id="573063.Metin_1191"/>
<keyword evidence="3" id="KW-1185">Reference proteome</keyword>
<dbReference type="RefSeq" id="WP_013100589.1">
    <property type="nucleotide sequence ID" value="NC_014122.1"/>
</dbReference>
<feature type="transmembrane region" description="Helical" evidence="1">
    <location>
        <begin position="190"/>
        <end position="217"/>
    </location>
</feature>
<feature type="transmembrane region" description="Helical" evidence="1">
    <location>
        <begin position="55"/>
        <end position="79"/>
    </location>
</feature>
<name>D5VTE1_METIM</name>
<dbReference type="Pfam" id="PF13197">
    <property type="entry name" value="DUF4013"/>
    <property type="match status" value="1"/>
</dbReference>
<keyword evidence="1" id="KW-1133">Transmembrane helix</keyword>